<feature type="coiled-coil region" evidence="1">
    <location>
        <begin position="38"/>
        <end position="65"/>
    </location>
</feature>
<evidence type="ECO:0000256" key="1">
    <source>
        <dbReference type="SAM" id="Coils"/>
    </source>
</evidence>
<evidence type="ECO:0000313" key="3">
    <source>
        <dbReference type="EMBL" id="KAJ8709956.1"/>
    </source>
</evidence>
<organism evidence="3 4">
    <name type="scientific">Mythimna separata</name>
    <name type="common">Oriental armyworm</name>
    <name type="synonym">Pseudaletia separata</name>
    <dbReference type="NCBI Taxonomy" id="271217"/>
    <lineage>
        <taxon>Eukaryota</taxon>
        <taxon>Metazoa</taxon>
        <taxon>Ecdysozoa</taxon>
        <taxon>Arthropoda</taxon>
        <taxon>Hexapoda</taxon>
        <taxon>Insecta</taxon>
        <taxon>Pterygota</taxon>
        <taxon>Neoptera</taxon>
        <taxon>Endopterygota</taxon>
        <taxon>Lepidoptera</taxon>
        <taxon>Glossata</taxon>
        <taxon>Ditrysia</taxon>
        <taxon>Noctuoidea</taxon>
        <taxon>Noctuidae</taxon>
        <taxon>Noctuinae</taxon>
        <taxon>Hadenini</taxon>
        <taxon>Mythimna</taxon>
    </lineage>
</organism>
<keyword evidence="1" id="KW-0175">Coiled coil</keyword>
<gene>
    <name evidence="3" type="ORF">PYW07_009322</name>
</gene>
<sequence length="243" mass="28802">MEGQFKILFDQMKIEMEKQTNTLFEKMNEKLEPLIEDNKILKFKVQMLEKKIEYLEKEKKRNNILLFGLEEKENSSFHLLQRVQGIFKEDLKINLETSDVSKIYRIGLSKENKKRPILITFANSWKRSEILKQKKSLKDVYVTEDFPKEVLEKRRELKTKLLEERAKGNTAYIKYDQLVVIEGNQNKEKRKSDQLTSPEHQHQNQAKKKPGSNNTIIKDNRRNAFDLMRPRSNSSSSIPNQSK</sequence>
<dbReference type="Gene3D" id="3.30.70.1820">
    <property type="entry name" value="L1 transposable element, RRM domain"/>
    <property type="match status" value="1"/>
</dbReference>
<dbReference type="EMBL" id="JARGEI010000023">
    <property type="protein sequence ID" value="KAJ8709956.1"/>
    <property type="molecule type" value="Genomic_DNA"/>
</dbReference>
<accession>A0AAD8DN41</accession>
<evidence type="ECO:0000313" key="4">
    <source>
        <dbReference type="Proteomes" id="UP001231518"/>
    </source>
</evidence>
<protein>
    <recommendedName>
        <fullName evidence="5">Endonuclease-reverse transcriptase</fullName>
    </recommendedName>
</protein>
<name>A0AAD8DN41_MYTSE</name>
<dbReference type="AlphaFoldDB" id="A0AAD8DN41"/>
<reference evidence="3" key="1">
    <citation type="submission" date="2023-03" db="EMBL/GenBank/DDBJ databases">
        <title>Chromosome-level genomes of two armyworms, Mythimna separata and Mythimna loreyi, provide insights into the biosynthesis and reception of sex pheromones.</title>
        <authorList>
            <person name="Zhao H."/>
        </authorList>
    </citation>
    <scope>NUCLEOTIDE SEQUENCE</scope>
    <source>
        <strain evidence="3">BeijingLab</strain>
        <tissue evidence="3">Pupa</tissue>
    </source>
</reference>
<feature type="region of interest" description="Disordered" evidence="2">
    <location>
        <begin position="186"/>
        <end position="243"/>
    </location>
</feature>
<feature type="compositionally biased region" description="Low complexity" evidence="2">
    <location>
        <begin position="230"/>
        <end position="243"/>
    </location>
</feature>
<dbReference type="Proteomes" id="UP001231518">
    <property type="component" value="Chromosome 23"/>
</dbReference>
<comment type="caution">
    <text evidence="3">The sequence shown here is derived from an EMBL/GenBank/DDBJ whole genome shotgun (WGS) entry which is preliminary data.</text>
</comment>
<keyword evidence="4" id="KW-1185">Reference proteome</keyword>
<evidence type="ECO:0000256" key="2">
    <source>
        <dbReference type="SAM" id="MobiDB-lite"/>
    </source>
</evidence>
<proteinExistence type="predicted"/>
<evidence type="ECO:0008006" key="5">
    <source>
        <dbReference type="Google" id="ProtNLM"/>
    </source>
</evidence>